<evidence type="ECO:0000256" key="2">
    <source>
        <dbReference type="ARBA" id="ARBA00004496"/>
    </source>
</evidence>
<evidence type="ECO:0000313" key="13">
    <source>
        <dbReference type="Proteomes" id="UP001324427"/>
    </source>
</evidence>
<evidence type="ECO:0000256" key="10">
    <source>
        <dbReference type="ARBA" id="ARBA00041355"/>
    </source>
</evidence>
<keyword evidence="13" id="KW-1185">Reference proteome</keyword>
<dbReference type="GO" id="GO:0071004">
    <property type="term" value="C:U2-type prespliceosome"/>
    <property type="evidence" value="ECO:0007669"/>
    <property type="project" value="TreeGrafter"/>
</dbReference>
<keyword evidence="6" id="KW-0694">RNA-binding</keyword>
<organism evidence="12 13">
    <name type="scientific">Oleoguttula mirabilis</name>
    <dbReference type="NCBI Taxonomy" id="1507867"/>
    <lineage>
        <taxon>Eukaryota</taxon>
        <taxon>Fungi</taxon>
        <taxon>Dikarya</taxon>
        <taxon>Ascomycota</taxon>
        <taxon>Pezizomycotina</taxon>
        <taxon>Dothideomycetes</taxon>
        <taxon>Dothideomycetidae</taxon>
        <taxon>Mycosphaerellales</taxon>
        <taxon>Teratosphaeriaceae</taxon>
        <taxon>Oleoguttula</taxon>
    </lineage>
</organism>
<dbReference type="InterPro" id="IPR010920">
    <property type="entry name" value="LSM_dom_sf"/>
</dbReference>
<gene>
    <name evidence="12" type="ORF">LTR36_002225</name>
</gene>
<evidence type="ECO:0000256" key="8">
    <source>
        <dbReference type="ARBA" id="ARBA00023242"/>
    </source>
</evidence>
<dbReference type="SUPFAM" id="SSF50182">
    <property type="entry name" value="Sm-like ribonucleoproteins"/>
    <property type="match status" value="1"/>
</dbReference>
<evidence type="ECO:0000256" key="4">
    <source>
        <dbReference type="ARBA" id="ARBA00022490"/>
    </source>
</evidence>
<evidence type="ECO:0000256" key="6">
    <source>
        <dbReference type="ARBA" id="ARBA00022884"/>
    </source>
</evidence>
<evidence type="ECO:0000259" key="11">
    <source>
        <dbReference type="PROSITE" id="PS52002"/>
    </source>
</evidence>
<keyword evidence="9" id="KW-0687">Ribonucleoprotein</keyword>
<dbReference type="GO" id="GO:0046540">
    <property type="term" value="C:U4/U6 x U5 tri-snRNP complex"/>
    <property type="evidence" value="ECO:0007669"/>
    <property type="project" value="TreeGrafter"/>
</dbReference>
<proteinExistence type="inferred from homology"/>
<keyword evidence="4" id="KW-0963">Cytoplasm</keyword>
<dbReference type="CDD" id="cd01717">
    <property type="entry name" value="Sm_B"/>
    <property type="match status" value="1"/>
</dbReference>
<dbReference type="GO" id="GO:0005687">
    <property type="term" value="C:U4 snRNP"/>
    <property type="evidence" value="ECO:0007669"/>
    <property type="project" value="TreeGrafter"/>
</dbReference>
<comment type="subcellular location">
    <subcellularLocation>
        <location evidence="2">Cytoplasm</location>
    </subcellularLocation>
    <subcellularLocation>
        <location evidence="1">Nucleus</location>
    </subcellularLocation>
</comment>
<dbReference type="GO" id="GO:0000398">
    <property type="term" value="P:mRNA splicing, via spliceosome"/>
    <property type="evidence" value="ECO:0007669"/>
    <property type="project" value="TreeGrafter"/>
</dbReference>
<dbReference type="Pfam" id="PF01423">
    <property type="entry name" value="LSM"/>
    <property type="match status" value="1"/>
</dbReference>
<dbReference type="Gene3D" id="2.30.30.100">
    <property type="match status" value="1"/>
</dbReference>
<dbReference type="InterPro" id="IPR047575">
    <property type="entry name" value="Sm"/>
</dbReference>
<dbReference type="Proteomes" id="UP001324427">
    <property type="component" value="Unassembled WGS sequence"/>
</dbReference>
<keyword evidence="8" id="KW-0539">Nucleus</keyword>
<dbReference type="FunFam" id="2.30.30.100:FF:000047">
    <property type="entry name" value="Small nuclear ribonucleoprotein SmB, putative"/>
    <property type="match status" value="1"/>
</dbReference>
<dbReference type="InterPro" id="IPR050914">
    <property type="entry name" value="snRNP_SmB/NAA38-like"/>
</dbReference>
<keyword evidence="5" id="KW-0507">mRNA processing</keyword>
<dbReference type="AlphaFoldDB" id="A0AAV9JLB1"/>
<evidence type="ECO:0000256" key="1">
    <source>
        <dbReference type="ARBA" id="ARBA00004123"/>
    </source>
</evidence>
<dbReference type="PROSITE" id="PS52002">
    <property type="entry name" value="SM"/>
    <property type="match status" value="1"/>
</dbReference>
<dbReference type="InterPro" id="IPR001163">
    <property type="entry name" value="Sm_dom_euk/arc"/>
</dbReference>
<evidence type="ECO:0000256" key="3">
    <source>
        <dbReference type="ARBA" id="ARBA00009123"/>
    </source>
</evidence>
<dbReference type="PANTHER" id="PTHR10701">
    <property type="entry name" value="SMALL NUCLEAR RIBONUCLEOPROTEIN-ASSOCIATED PROTEIN B AND N"/>
    <property type="match status" value="1"/>
</dbReference>
<feature type="domain" description="Sm" evidence="11">
    <location>
        <begin position="5"/>
        <end position="99"/>
    </location>
</feature>
<dbReference type="GO" id="GO:0005686">
    <property type="term" value="C:U2 snRNP"/>
    <property type="evidence" value="ECO:0007669"/>
    <property type="project" value="TreeGrafter"/>
</dbReference>
<dbReference type="GO" id="GO:0005685">
    <property type="term" value="C:U1 snRNP"/>
    <property type="evidence" value="ECO:0007669"/>
    <property type="project" value="TreeGrafter"/>
</dbReference>
<sequence length="444" mass="47135">MAAPNKQGKMQGFINYRMRATMTDGRQLVGQMLAFDKHMNLVLADCEEFRKVKRKTKTGGAPGAALGGQQTVETEEKRMLGLAIVRGATVVSCSVDGPPPADPAARLGTSAPGGPGAAPTAMQAGPGISRPAGRGAGIGLQGPAAGVGGPGFGAPFGGPPAGFPGRGGPPAGFPGMPPPGFAPPGFQPPPGGRGFGGPPGFQDAADVHRVVQHGISGEHAHTVERADRSSIMAEAEPNAGQSLSACHKVFGIAELAEAIFLELCMRDVLVDIQRTCRGWRDTVEGSLHIQQALFFTPISTCRLYYFKSPEWGHGIGRQRWAETEHAVTEPIIIAHPILRGFYLCDRDFDITHDRPEASWRRPLVTQPPVAAIKIRDSDVVQAKGLGVRLGDLAGSLRDAFGIPGYVGYEGWKQCYFDYASLREVRLHMIDKDANRVLRDLGALA</sequence>
<name>A0AAV9JLB1_9PEZI</name>
<dbReference type="PANTHER" id="PTHR10701:SF0">
    <property type="entry name" value="SMALL NUCLEAR RIBONUCLEOPROTEIN-ASSOCIATED PROTEIN B"/>
    <property type="match status" value="1"/>
</dbReference>
<evidence type="ECO:0000256" key="7">
    <source>
        <dbReference type="ARBA" id="ARBA00023187"/>
    </source>
</evidence>
<dbReference type="EMBL" id="JAVFHQ010000016">
    <property type="protein sequence ID" value="KAK4546088.1"/>
    <property type="molecule type" value="Genomic_DNA"/>
</dbReference>
<comment type="caution">
    <text evidence="12">The sequence shown here is derived from an EMBL/GenBank/DDBJ whole genome shotgun (WGS) entry which is preliminary data.</text>
</comment>
<dbReference type="SMART" id="SM00651">
    <property type="entry name" value="Sm"/>
    <property type="match status" value="1"/>
</dbReference>
<comment type="similarity">
    <text evidence="3">Belongs to the snRNP SmB/SmN family.</text>
</comment>
<dbReference type="GO" id="GO:0070990">
    <property type="term" value="F:snRNP binding"/>
    <property type="evidence" value="ECO:0007669"/>
    <property type="project" value="TreeGrafter"/>
</dbReference>
<protein>
    <recommendedName>
        <fullName evidence="10">Sm protein B</fullName>
    </recommendedName>
</protein>
<reference evidence="12 13" key="1">
    <citation type="submission" date="2021-11" db="EMBL/GenBank/DDBJ databases">
        <title>Black yeast isolated from Biological Soil Crust.</title>
        <authorList>
            <person name="Kurbessoian T."/>
        </authorList>
    </citation>
    <scope>NUCLEOTIDE SEQUENCE [LARGE SCALE GENOMIC DNA]</scope>
    <source>
        <strain evidence="12 13">CCFEE 5522</strain>
    </source>
</reference>
<dbReference type="GO" id="GO:0005737">
    <property type="term" value="C:cytoplasm"/>
    <property type="evidence" value="ECO:0007669"/>
    <property type="project" value="UniProtKB-SubCell"/>
</dbReference>
<evidence type="ECO:0000313" key="12">
    <source>
        <dbReference type="EMBL" id="KAK4546088.1"/>
    </source>
</evidence>
<keyword evidence="7" id="KW-0508">mRNA splicing</keyword>
<dbReference type="GO" id="GO:0071013">
    <property type="term" value="C:catalytic step 2 spliceosome"/>
    <property type="evidence" value="ECO:0007669"/>
    <property type="project" value="TreeGrafter"/>
</dbReference>
<dbReference type="GO" id="GO:0003723">
    <property type="term" value="F:RNA binding"/>
    <property type="evidence" value="ECO:0007669"/>
    <property type="project" value="UniProtKB-KW"/>
</dbReference>
<dbReference type="GO" id="GO:0005682">
    <property type="term" value="C:U5 snRNP"/>
    <property type="evidence" value="ECO:0007669"/>
    <property type="project" value="TreeGrafter"/>
</dbReference>
<evidence type="ECO:0000256" key="9">
    <source>
        <dbReference type="ARBA" id="ARBA00023274"/>
    </source>
</evidence>
<accession>A0AAV9JLB1</accession>
<evidence type="ECO:0000256" key="5">
    <source>
        <dbReference type="ARBA" id="ARBA00022664"/>
    </source>
</evidence>